<keyword evidence="1" id="KW-1133">Transmembrane helix</keyword>
<dbReference type="EMBL" id="FOZV01000001">
    <property type="protein sequence ID" value="SFS37753.1"/>
    <property type="molecule type" value="Genomic_DNA"/>
</dbReference>
<keyword evidence="3" id="KW-1185">Reference proteome</keyword>
<dbReference type="AlphaFoldDB" id="A0A1I6PC49"/>
<keyword evidence="1" id="KW-0472">Membrane</keyword>
<reference evidence="3" key="1">
    <citation type="submission" date="2016-10" db="EMBL/GenBank/DDBJ databases">
        <authorList>
            <person name="Varghese N."/>
            <person name="Submissions S."/>
        </authorList>
    </citation>
    <scope>NUCLEOTIDE SEQUENCE [LARGE SCALE GENOMIC DNA]</scope>
    <source>
        <strain evidence="3">CGMCC 1.10683</strain>
    </source>
</reference>
<protein>
    <recommendedName>
        <fullName evidence="4">DUF2459 domain-containing protein</fullName>
    </recommendedName>
</protein>
<dbReference type="OrthoDB" id="211174at2"/>
<proteinExistence type="predicted"/>
<dbReference type="Pfam" id="PF09601">
    <property type="entry name" value="DUF2459"/>
    <property type="match status" value="1"/>
</dbReference>
<name>A0A1I6PC49_9CAUL</name>
<dbReference type="Proteomes" id="UP000198788">
    <property type="component" value="Unassembled WGS sequence"/>
</dbReference>
<evidence type="ECO:0000313" key="3">
    <source>
        <dbReference type="Proteomes" id="UP000198788"/>
    </source>
</evidence>
<keyword evidence="1" id="KW-0812">Transmembrane</keyword>
<dbReference type="STRING" id="871741.SAMN05192570_1026"/>
<evidence type="ECO:0000256" key="1">
    <source>
        <dbReference type="SAM" id="Phobius"/>
    </source>
</evidence>
<sequence length="247" mass="27094">MWHVELRTAVRRKRSSTSLKRLLLAAAIGVIAALWTWVRPGNGIWFEPDQGVEASLLDNGFHTDLALPRAALEARGGPLAQAVRSLPPGDWILIGWGDAKFYVDQSPIHHRLPDGARAFFRPGNASVVMLDPAQADPRRIFAPEGREDFRLSDESFRALAARIEASLDLGSGAPRVAAARAGDDARFFASRETFSIGHLCNHWTADLLNAAGLPIRPFQSITSAEVMASVRRGGRDRTELDRGARRD</sequence>
<evidence type="ECO:0008006" key="4">
    <source>
        <dbReference type="Google" id="ProtNLM"/>
    </source>
</evidence>
<organism evidence="2 3">
    <name type="scientific">Brevundimonas viscosa</name>
    <dbReference type="NCBI Taxonomy" id="871741"/>
    <lineage>
        <taxon>Bacteria</taxon>
        <taxon>Pseudomonadati</taxon>
        <taxon>Pseudomonadota</taxon>
        <taxon>Alphaproteobacteria</taxon>
        <taxon>Caulobacterales</taxon>
        <taxon>Caulobacteraceae</taxon>
        <taxon>Brevundimonas</taxon>
    </lineage>
</organism>
<feature type="transmembrane region" description="Helical" evidence="1">
    <location>
        <begin position="21"/>
        <end position="38"/>
    </location>
</feature>
<evidence type="ECO:0000313" key="2">
    <source>
        <dbReference type="EMBL" id="SFS37753.1"/>
    </source>
</evidence>
<gene>
    <name evidence="2" type="ORF">SAMN05192570_1026</name>
</gene>
<dbReference type="InterPro" id="IPR011727">
    <property type="entry name" value="CHP02117"/>
</dbReference>
<accession>A0A1I6PC49</accession>